<dbReference type="PANTHER" id="PTHR34630">
    <property type="entry name" value="OS11G0677101 PROTEIN"/>
    <property type="match status" value="1"/>
</dbReference>
<gene>
    <name evidence="1" type="ORF">L195_g031356</name>
</gene>
<proteinExistence type="predicted"/>
<dbReference type="Gene3D" id="3.80.10.10">
    <property type="entry name" value="Ribonuclease Inhibitor"/>
    <property type="match status" value="1"/>
</dbReference>
<name>A0A2K3LA55_TRIPR</name>
<dbReference type="AlphaFoldDB" id="A0A2K3LA55"/>
<dbReference type="InterPro" id="IPR032675">
    <property type="entry name" value="LRR_dom_sf"/>
</dbReference>
<dbReference type="SUPFAM" id="SSF52058">
    <property type="entry name" value="L domain-like"/>
    <property type="match status" value="1"/>
</dbReference>
<accession>A0A2K3LA55</accession>
<dbReference type="EMBL" id="ASHM01029015">
    <property type="protein sequence ID" value="PNX75420.1"/>
    <property type="molecule type" value="Genomic_DNA"/>
</dbReference>
<reference evidence="1 2" key="1">
    <citation type="journal article" date="2014" name="Am. J. Bot.">
        <title>Genome assembly and annotation for red clover (Trifolium pratense; Fabaceae).</title>
        <authorList>
            <person name="Istvanek J."/>
            <person name="Jaros M."/>
            <person name="Krenek A."/>
            <person name="Repkova J."/>
        </authorList>
    </citation>
    <scope>NUCLEOTIDE SEQUENCE [LARGE SCALE GENOMIC DNA]</scope>
    <source>
        <strain evidence="2">cv. Tatra</strain>
        <tissue evidence="1">Young leaves</tissue>
    </source>
</reference>
<organism evidence="1 2">
    <name type="scientific">Trifolium pratense</name>
    <name type="common">Red clover</name>
    <dbReference type="NCBI Taxonomy" id="57577"/>
    <lineage>
        <taxon>Eukaryota</taxon>
        <taxon>Viridiplantae</taxon>
        <taxon>Streptophyta</taxon>
        <taxon>Embryophyta</taxon>
        <taxon>Tracheophyta</taxon>
        <taxon>Spermatophyta</taxon>
        <taxon>Magnoliopsida</taxon>
        <taxon>eudicotyledons</taxon>
        <taxon>Gunneridae</taxon>
        <taxon>Pentapetalae</taxon>
        <taxon>rosids</taxon>
        <taxon>fabids</taxon>
        <taxon>Fabales</taxon>
        <taxon>Fabaceae</taxon>
        <taxon>Papilionoideae</taxon>
        <taxon>50 kb inversion clade</taxon>
        <taxon>NPAAA clade</taxon>
        <taxon>Hologalegina</taxon>
        <taxon>IRL clade</taxon>
        <taxon>Trifolieae</taxon>
        <taxon>Trifolium</taxon>
    </lineage>
</organism>
<evidence type="ECO:0000313" key="1">
    <source>
        <dbReference type="EMBL" id="PNX75420.1"/>
    </source>
</evidence>
<dbReference type="STRING" id="57577.A0A2K3LA55"/>
<protein>
    <submittedName>
        <fullName evidence="1">NBS-LRR disease resistance-like protein</fullName>
    </submittedName>
</protein>
<sequence>MLEVSIPKGDSIIELHLHRCDRVLVNGLSTSLKKFVLRENRYTEFSVEQNLLKNTILEEMEFDFRGFVKFPFLDLRCYNSLSRLCIKGWCLPSLPFAPHLFTNLHSLSLFDFPQLESFPSGGLPSNLSILGIFNCPKLIASREEWGLFQLNSLKVFVVSDDFENIESFPEENLLPPNLNYLYLIKCSKLRIMNYKGFLHLKSLEDLCIRNCPSFERLPEEGLRNSLSSLWISDCPLIKEQYKKEEGERWHTIRHIPSVTIT</sequence>
<dbReference type="PANTHER" id="PTHR34630:SF103">
    <property type="entry name" value="AND NB-ARC DOMAIN DISEASE RESISTANCE PROTEIN, PUTATIVE-RELATED"/>
    <property type="match status" value="1"/>
</dbReference>
<comment type="caution">
    <text evidence="1">The sequence shown here is derived from an EMBL/GenBank/DDBJ whole genome shotgun (WGS) entry which is preliminary data.</text>
</comment>
<evidence type="ECO:0000313" key="2">
    <source>
        <dbReference type="Proteomes" id="UP000236291"/>
    </source>
</evidence>
<reference evidence="1 2" key="2">
    <citation type="journal article" date="2017" name="Front. Plant Sci.">
        <title>Gene Classification and Mining of Molecular Markers Useful in Red Clover (Trifolium pratense) Breeding.</title>
        <authorList>
            <person name="Istvanek J."/>
            <person name="Dluhosova J."/>
            <person name="Dluhos P."/>
            <person name="Patkova L."/>
            <person name="Nedelnik J."/>
            <person name="Repkova J."/>
        </authorList>
    </citation>
    <scope>NUCLEOTIDE SEQUENCE [LARGE SCALE GENOMIC DNA]</scope>
    <source>
        <strain evidence="2">cv. Tatra</strain>
        <tissue evidence="1">Young leaves</tissue>
    </source>
</reference>
<dbReference type="Proteomes" id="UP000236291">
    <property type="component" value="Unassembled WGS sequence"/>
</dbReference>